<protein>
    <submittedName>
        <fullName evidence="3">Uncharacterized protein</fullName>
    </submittedName>
</protein>
<feature type="compositionally biased region" description="Polar residues" evidence="1">
    <location>
        <begin position="94"/>
        <end position="103"/>
    </location>
</feature>
<keyword evidence="2" id="KW-1133">Transmembrane helix</keyword>
<feature type="region of interest" description="Disordered" evidence="1">
    <location>
        <begin position="180"/>
        <end position="207"/>
    </location>
</feature>
<dbReference type="InParanoid" id="A0A4S2MYB9"/>
<evidence type="ECO:0000313" key="3">
    <source>
        <dbReference type="EMBL" id="TGZ81681.1"/>
    </source>
</evidence>
<dbReference type="EMBL" id="ML220118">
    <property type="protein sequence ID" value="TGZ81681.1"/>
    <property type="molecule type" value="Genomic_DNA"/>
</dbReference>
<gene>
    <name evidence="3" type="ORF">EX30DRAFT_340559</name>
</gene>
<dbReference type="AlphaFoldDB" id="A0A4S2MYB9"/>
<feature type="transmembrane region" description="Helical" evidence="2">
    <location>
        <begin position="12"/>
        <end position="30"/>
    </location>
</feature>
<proteinExistence type="predicted"/>
<evidence type="ECO:0000256" key="1">
    <source>
        <dbReference type="SAM" id="MobiDB-lite"/>
    </source>
</evidence>
<keyword evidence="4" id="KW-1185">Reference proteome</keyword>
<sequence length="207" mass="23219">MRTTVWHPSTSIFISGVCILVASLLGRLYFQRYQRFRRLREAHFEESTLPLSIAIKPIRPVGMFLPPSHDADDLDIPPRGNPWLDELHSPRNGLHSSEPQSGEAQPEDQEPIHLHNLISHLPAPSNFPPPCATSDEIIRYEHKVYLQGTHIKSVLEEQAPHTGWRRRMIVYANGGGGPELRGWGGRQRRRSGAQGMVGDGNAEGNDC</sequence>
<accession>A0A4S2MYB9</accession>
<organism evidence="3 4">
    <name type="scientific">Ascodesmis nigricans</name>
    <dbReference type="NCBI Taxonomy" id="341454"/>
    <lineage>
        <taxon>Eukaryota</taxon>
        <taxon>Fungi</taxon>
        <taxon>Dikarya</taxon>
        <taxon>Ascomycota</taxon>
        <taxon>Pezizomycotina</taxon>
        <taxon>Pezizomycetes</taxon>
        <taxon>Pezizales</taxon>
        <taxon>Ascodesmidaceae</taxon>
        <taxon>Ascodesmis</taxon>
    </lineage>
</organism>
<evidence type="ECO:0000313" key="4">
    <source>
        <dbReference type="Proteomes" id="UP000298138"/>
    </source>
</evidence>
<keyword evidence="2" id="KW-0472">Membrane</keyword>
<reference evidence="3 4" key="1">
    <citation type="submission" date="2019-04" db="EMBL/GenBank/DDBJ databases">
        <title>Comparative genomics and transcriptomics to analyze fruiting body development in filamentous ascomycetes.</title>
        <authorList>
            <consortium name="DOE Joint Genome Institute"/>
            <person name="Lutkenhaus R."/>
            <person name="Traeger S."/>
            <person name="Breuer J."/>
            <person name="Kuo A."/>
            <person name="Lipzen A."/>
            <person name="Pangilinan J."/>
            <person name="Dilworth D."/>
            <person name="Sandor L."/>
            <person name="Poggeler S."/>
            <person name="Barry K."/>
            <person name="Grigoriev I.V."/>
            <person name="Nowrousian M."/>
        </authorList>
    </citation>
    <scope>NUCLEOTIDE SEQUENCE [LARGE SCALE GENOMIC DNA]</scope>
    <source>
        <strain evidence="3 4">CBS 389.68</strain>
    </source>
</reference>
<feature type="region of interest" description="Disordered" evidence="1">
    <location>
        <begin position="75"/>
        <end position="108"/>
    </location>
</feature>
<dbReference type="Proteomes" id="UP000298138">
    <property type="component" value="Unassembled WGS sequence"/>
</dbReference>
<keyword evidence="2" id="KW-0812">Transmembrane</keyword>
<evidence type="ECO:0000256" key="2">
    <source>
        <dbReference type="SAM" id="Phobius"/>
    </source>
</evidence>
<name>A0A4S2MYB9_9PEZI</name>